<dbReference type="RefSeq" id="WP_109262420.1">
    <property type="nucleotide sequence ID" value="NZ_QEWP01000001.1"/>
</dbReference>
<proteinExistence type="predicted"/>
<evidence type="ECO:0000313" key="2">
    <source>
        <dbReference type="EMBL" id="PWE00965.1"/>
    </source>
</evidence>
<organism evidence="2 3">
    <name type="scientific">Marinilabilia rubra</name>
    <dbReference type="NCBI Taxonomy" id="2162893"/>
    <lineage>
        <taxon>Bacteria</taxon>
        <taxon>Pseudomonadati</taxon>
        <taxon>Bacteroidota</taxon>
        <taxon>Bacteroidia</taxon>
        <taxon>Marinilabiliales</taxon>
        <taxon>Marinilabiliaceae</taxon>
        <taxon>Marinilabilia</taxon>
    </lineage>
</organism>
<feature type="transmembrane region" description="Helical" evidence="1">
    <location>
        <begin position="16"/>
        <end position="40"/>
    </location>
</feature>
<name>A0A2U2BD14_9BACT</name>
<dbReference type="EMBL" id="QEWP01000001">
    <property type="protein sequence ID" value="PWE00965.1"/>
    <property type="molecule type" value="Genomic_DNA"/>
</dbReference>
<evidence type="ECO:0008006" key="4">
    <source>
        <dbReference type="Google" id="ProtNLM"/>
    </source>
</evidence>
<keyword evidence="3" id="KW-1185">Reference proteome</keyword>
<dbReference type="OrthoDB" id="1454284at2"/>
<dbReference type="Proteomes" id="UP000244956">
    <property type="component" value="Unassembled WGS sequence"/>
</dbReference>
<keyword evidence="1" id="KW-1133">Transmembrane helix</keyword>
<accession>A0A2U2BD14</accession>
<dbReference type="AlphaFoldDB" id="A0A2U2BD14"/>
<sequence length="344" mass="40043">MEDLSSNIIQESTSTIISYVGLSAMALTVIIISVTLFLLIRQYFFRKRAAKHLRKNQKYNDLLIDCLLSDDKEVSTICRLKGKSEKKYLFDSVIFLMHNFSGEFSDKIKDLFYNLGLEKYIIKKLKSKKWWIVAQGLRDARTMEFHEAVPYAEKYIDDTHLELRVEAQISVMALKTRDPFEFLSQLHRPFSLWARIHLYQEIAKWEQKPDAAEWLKVDNPGVVSFALRVMGNLKQATNNREISQLITDPLAAIRSEAVYYFALTNNRELWLKSAMKYKAEEPEVRQRIGQTANMLSDIPLSMLIQWFNWEKSTPVKIELAKAMRNHDHSKDLQNIELAALETVA</sequence>
<evidence type="ECO:0000256" key="1">
    <source>
        <dbReference type="SAM" id="Phobius"/>
    </source>
</evidence>
<reference evidence="2 3" key="1">
    <citation type="submission" date="2018-05" db="EMBL/GenBank/DDBJ databases">
        <title>Marinilabilia rubrum sp. nov., isolated from saltern sediment.</title>
        <authorList>
            <person name="Zhang R."/>
        </authorList>
    </citation>
    <scope>NUCLEOTIDE SEQUENCE [LARGE SCALE GENOMIC DNA]</scope>
    <source>
        <strain evidence="2 3">WTE16</strain>
    </source>
</reference>
<dbReference type="SUPFAM" id="SSF48371">
    <property type="entry name" value="ARM repeat"/>
    <property type="match status" value="1"/>
</dbReference>
<keyword evidence="1" id="KW-0472">Membrane</keyword>
<comment type="caution">
    <text evidence="2">The sequence shown here is derived from an EMBL/GenBank/DDBJ whole genome shotgun (WGS) entry which is preliminary data.</text>
</comment>
<dbReference type="InterPro" id="IPR016024">
    <property type="entry name" value="ARM-type_fold"/>
</dbReference>
<evidence type="ECO:0000313" key="3">
    <source>
        <dbReference type="Proteomes" id="UP000244956"/>
    </source>
</evidence>
<protein>
    <recommendedName>
        <fullName evidence="4">HEAT repeat domain-containing protein</fullName>
    </recommendedName>
</protein>
<gene>
    <name evidence="2" type="ORF">DDZ16_00285</name>
</gene>
<keyword evidence="1" id="KW-0812">Transmembrane</keyword>